<dbReference type="KEGG" id="maqu:Maq22A_c21655"/>
<accession>A0A0C6FVW9</accession>
<evidence type="ECO:0000256" key="7">
    <source>
        <dbReference type="ARBA" id="ARBA00023016"/>
    </source>
</evidence>
<proteinExistence type="inferred from homology"/>
<dbReference type="EMBL" id="AP014704">
    <property type="protein sequence ID" value="BAQ47345.1"/>
    <property type="molecule type" value="Genomic_DNA"/>
</dbReference>
<reference evidence="10" key="2">
    <citation type="submission" date="2015-01" db="EMBL/GenBank/DDBJ databases">
        <title>Complete genome sequence of Methylobacterium aquaticum strain 22A.</title>
        <authorList>
            <person name="Tani A."/>
            <person name="Ogura Y."/>
            <person name="Hayashi T."/>
        </authorList>
    </citation>
    <scope>NUCLEOTIDE SEQUENCE [LARGE SCALE GENOMIC DNA]</scope>
    <source>
        <strain evidence="10">MA-22A</strain>
    </source>
</reference>
<dbReference type="Pfam" id="PF07927">
    <property type="entry name" value="HicA_toxin"/>
    <property type="match status" value="1"/>
</dbReference>
<evidence type="ECO:0000256" key="3">
    <source>
        <dbReference type="ARBA" id="ARBA00022722"/>
    </source>
</evidence>
<dbReference type="SUPFAM" id="SSF54786">
    <property type="entry name" value="YcfA/nrd intein domain"/>
    <property type="match status" value="1"/>
</dbReference>
<organism evidence="9 10">
    <name type="scientific">Methylobacterium aquaticum</name>
    <dbReference type="NCBI Taxonomy" id="270351"/>
    <lineage>
        <taxon>Bacteria</taxon>
        <taxon>Pseudomonadati</taxon>
        <taxon>Pseudomonadota</taxon>
        <taxon>Alphaproteobacteria</taxon>
        <taxon>Hyphomicrobiales</taxon>
        <taxon>Methylobacteriaceae</taxon>
        <taxon>Methylobacterium</taxon>
    </lineage>
</organism>
<keyword evidence="6" id="KW-0694">RNA-binding</keyword>
<comment type="similarity">
    <text evidence="1">Belongs to the HicA mRNA interferase family.</text>
</comment>
<evidence type="ECO:0000256" key="4">
    <source>
        <dbReference type="ARBA" id="ARBA00022759"/>
    </source>
</evidence>
<evidence type="ECO:0000256" key="5">
    <source>
        <dbReference type="ARBA" id="ARBA00022801"/>
    </source>
</evidence>
<gene>
    <name evidence="9" type="ORF">Maq22A_c21655</name>
</gene>
<reference evidence="9 10" key="1">
    <citation type="journal article" date="2015" name="Genome Announc.">
        <title>Complete Genome Sequence of Methylobacterium aquaticum Strain 22A, Isolated from Racomitrium japonicum Moss.</title>
        <authorList>
            <person name="Tani A."/>
            <person name="Ogura Y."/>
            <person name="Hayashi T."/>
            <person name="Kimbara K."/>
        </authorList>
    </citation>
    <scope>NUCLEOTIDE SEQUENCE [LARGE SCALE GENOMIC DNA]</scope>
    <source>
        <strain evidence="9 10">MA-22A</strain>
    </source>
</reference>
<dbReference type="AlphaFoldDB" id="A0A0C6FVW9"/>
<dbReference type="STRING" id="270351.Maq22A_c21655"/>
<keyword evidence="5" id="KW-0378">Hydrolase</keyword>
<sequence length="69" mass="7745">MAPKQRSRKTRDVLSMLAKDGWFVARKGPGDHVQYKHPTKPGKVTVDGGASEIPTGTLHNIYRQAGWEW</sequence>
<dbReference type="Proteomes" id="UP000061432">
    <property type="component" value="Chromosome"/>
</dbReference>
<dbReference type="GO" id="GO:0016787">
    <property type="term" value="F:hydrolase activity"/>
    <property type="evidence" value="ECO:0007669"/>
    <property type="project" value="UniProtKB-KW"/>
</dbReference>
<keyword evidence="3" id="KW-0540">Nuclease</keyword>
<keyword evidence="7" id="KW-0346">Stress response</keyword>
<evidence type="ECO:0000313" key="10">
    <source>
        <dbReference type="Proteomes" id="UP000061432"/>
    </source>
</evidence>
<keyword evidence="4" id="KW-0255">Endonuclease</keyword>
<dbReference type="RefSeq" id="WP_082742616.1">
    <property type="nucleotide sequence ID" value="NZ_AP014704.1"/>
</dbReference>
<evidence type="ECO:0000313" key="9">
    <source>
        <dbReference type="EMBL" id="BAQ47345.1"/>
    </source>
</evidence>
<name>A0A0C6FVW9_9HYPH</name>
<dbReference type="GO" id="GO:0004519">
    <property type="term" value="F:endonuclease activity"/>
    <property type="evidence" value="ECO:0007669"/>
    <property type="project" value="UniProtKB-KW"/>
</dbReference>
<dbReference type="OrthoDB" id="9811409at2"/>
<dbReference type="Gene3D" id="3.30.920.30">
    <property type="entry name" value="Hypothetical protein"/>
    <property type="match status" value="1"/>
</dbReference>
<dbReference type="GO" id="GO:0003729">
    <property type="term" value="F:mRNA binding"/>
    <property type="evidence" value="ECO:0007669"/>
    <property type="project" value="InterPro"/>
</dbReference>
<dbReference type="InterPro" id="IPR038570">
    <property type="entry name" value="HicA_sf"/>
</dbReference>
<dbReference type="InterPro" id="IPR012933">
    <property type="entry name" value="HicA_mRNA_interferase"/>
</dbReference>
<evidence type="ECO:0000256" key="6">
    <source>
        <dbReference type="ARBA" id="ARBA00022884"/>
    </source>
</evidence>
<evidence type="ECO:0000256" key="1">
    <source>
        <dbReference type="ARBA" id="ARBA00006620"/>
    </source>
</evidence>
<protein>
    <submittedName>
        <fullName evidence="9">YcfA family protein</fullName>
    </submittedName>
</protein>
<dbReference type="PATRIC" id="fig|270351.10.peg.4187"/>
<evidence type="ECO:0000256" key="8">
    <source>
        <dbReference type="SAM" id="MobiDB-lite"/>
    </source>
</evidence>
<keyword evidence="2" id="KW-1277">Toxin-antitoxin system</keyword>
<evidence type="ECO:0000256" key="2">
    <source>
        <dbReference type="ARBA" id="ARBA00022649"/>
    </source>
</evidence>
<feature type="region of interest" description="Disordered" evidence="8">
    <location>
        <begin position="28"/>
        <end position="51"/>
    </location>
</feature>